<evidence type="ECO:0000256" key="3">
    <source>
        <dbReference type="ARBA" id="ARBA00023125"/>
    </source>
</evidence>
<gene>
    <name evidence="5" type="ORF">C823_02318</name>
</gene>
<reference evidence="5 6" key="1">
    <citation type="journal article" date="2014" name="Genome Announc.">
        <title>Draft genome sequences of the altered schaedler flora, a defined bacterial community from gnotobiotic mice.</title>
        <authorList>
            <person name="Wannemuehler M.J."/>
            <person name="Overstreet A.M."/>
            <person name="Ward D.V."/>
            <person name="Phillips G.J."/>
        </authorList>
    </citation>
    <scope>NUCLEOTIDE SEQUENCE [LARGE SCALE GENOMIC DNA]</scope>
    <source>
        <strain evidence="5 6">ASF492</strain>
    </source>
</reference>
<dbReference type="InterPro" id="IPR036390">
    <property type="entry name" value="WH_DNA-bd_sf"/>
</dbReference>
<dbReference type="GO" id="GO:0003677">
    <property type="term" value="F:DNA binding"/>
    <property type="evidence" value="ECO:0007669"/>
    <property type="project" value="UniProtKB-KW"/>
</dbReference>
<dbReference type="InterPro" id="IPR036388">
    <property type="entry name" value="WH-like_DNA-bd_sf"/>
</dbReference>
<evidence type="ECO:0000256" key="1">
    <source>
        <dbReference type="ARBA" id="ARBA00011046"/>
    </source>
</evidence>
<dbReference type="HOGENOM" id="CLU_119090_2_3_9"/>
<evidence type="ECO:0000313" key="6">
    <source>
        <dbReference type="Proteomes" id="UP000012589"/>
    </source>
</evidence>
<comment type="caution">
    <text evidence="5">The sequence shown here is derived from an EMBL/GenBank/DDBJ whole genome shotgun (WGS) entry which is preliminary data.</text>
</comment>
<sequence>MNSYYGLSEIEYELMQLFWQSDKELFFAEIVRYCNEQKGHDWAQTTIHTYLSRLIQKNVLTSSRKGYKRSYKAKVSEDELSGIWANKFIETSYENSVTKFLVSFTKKTKLSKEEIDHLHQFLDEQLPNDDSSI</sequence>
<proteinExistence type="inferred from homology"/>
<dbReference type="SUPFAM" id="SSF46785">
    <property type="entry name" value="Winged helix' DNA-binding domain"/>
    <property type="match status" value="1"/>
</dbReference>
<keyword evidence="4" id="KW-0804">Transcription</keyword>
<dbReference type="Gene3D" id="1.10.10.10">
    <property type="entry name" value="Winged helix-like DNA-binding domain superfamily/Winged helix DNA-binding domain"/>
    <property type="match status" value="1"/>
</dbReference>
<dbReference type="STRING" id="1235802.C823_02318"/>
<comment type="similarity">
    <text evidence="1">Belongs to the BlaI transcriptional regulatory family.</text>
</comment>
<keyword evidence="3" id="KW-0238">DNA-binding</keyword>
<dbReference type="OrthoDB" id="9795583at2"/>
<dbReference type="InterPro" id="IPR005650">
    <property type="entry name" value="BlaI_family"/>
</dbReference>
<evidence type="ECO:0000256" key="4">
    <source>
        <dbReference type="ARBA" id="ARBA00023163"/>
    </source>
</evidence>
<evidence type="ECO:0000256" key="2">
    <source>
        <dbReference type="ARBA" id="ARBA00023015"/>
    </source>
</evidence>
<dbReference type="Proteomes" id="UP000012589">
    <property type="component" value="Unassembled WGS sequence"/>
</dbReference>
<keyword evidence="2" id="KW-0805">Transcription regulation</keyword>
<dbReference type="eggNOG" id="COG3682">
    <property type="taxonomic scope" value="Bacteria"/>
</dbReference>
<keyword evidence="6" id="KW-1185">Reference proteome</keyword>
<dbReference type="Pfam" id="PF03965">
    <property type="entry name" value="Penicillinase_R"/>
    <property type="match status" value="1"/>
</dbReference>
<dbReference type="Gene3D" id="1.10.4040.10">
    <property type="entry name" value="Penicillinase repressor domain"/>
    <property type="match status" value="1"/>
</dbReference>
<evidence type="ECO:0008006" key="7">
    <source>
        <dbReference type="Google" id="ProtNLM"/>
    </source>
</evidence>
<organism evidence="5 6">
    <name type="scientific">Eubacterium plexicaudatum ASF492</name>
    <dbReference type="NCBI Taxonomy" id="1235802"/>
    <lineage>
        <taxon>Bacteria</taxon>
        <taxon>Bacillati</taxon>
        <taxon>Bacillota</taxon>
        <taxon>Clostridia</taxon>
        <taxon>Eubacteriales</taxon>
        <taxon>Eubacteriaceae</taxon>
        <taxon>Eubacterium</taxon>
    </lineage>
</organism>
<dbReference type="AlphaFoldDB" id="N2ADD1"/>
<name>N2ADD1_9FIRM</name>
<dbReference type="EMBL" id="AQFT01000070">
    <property type="protein sequence ID" value="EMZ27432.1"/>
    <property type="molecule type" value="Genomic_DNA"/>
</dbReference>
<protein>
    <recommendedName>
        <fullName evidence="7">Penicillinase repressor</fullName>
    </recommendedName>
</protein>
<accession>N2ADD1</accession>
<dbReference type="PIRSF" id="PIRSF019455">
    <property type="entry name" value="CopR_AtkY"/>
    <property type="match status" value="1"/>
</dbReference>
<evidence type="ECO:0000313" key="5">
    <source>
        <dbReference type="EMBL" id="EMZ27432.1"/>
    </source>
</evidence>
<dbReference type="PATRIC" id="fig|1235802.3.peg.2454"/>
<dbReference type="GO" id="GO:0045892">
    <property type="term" value="P:negative regulation of DNA-templated transcription"/>
    <property type="evidence" value="ECO:0007669"/>
    <property type="project" value="InterPro"/>
</dbReference>